<dbReference type="EMBL" id="PEBX01000046">
    <property type="protein sequence ID" value="PTQ56100.1"/>
    <property type="molecule type" value="Genomic_DNA"/>
</dbReference>
<evidence type="ECO:0000256" key="6">
    <source>
        <dbReference type="SAM" id="Coils"/>
    </source>
</evidence>
<feature type="compositionally biased region" description="Low complexity" evidence="7">
    <location>
        <begin position="232"/>
        <end position="247"/>
    </location>
</feature>
<feature type="compositionally biased region" description="Polar residues" evidence="7">
    <location>
        <begin position="251"/>
        <end position="265"/>
    </location>
</feature>
<comment type="similarity">
    <text evidence="1">Belongs to the DNA2/NAM7 helicase family.</text>
</comment>
<keyword evidence="4 10" id="KW-0347">Helicase</keyword>
<dbReference type="Gene3D" id="3.40.50.300">
    <property type="entry name" value="P-loop containing nucleotide triphosphate hydrolases"/>
    <property type="match status" value="2"/>
</dbReference>
<evidence type="ECO:0000256" key="5">
    <source>
        <dbReference type="ARBA" id="ARBA00022840"/>
    </source>
</evidence>
<evidence type="ECO:0000256" key="7">
    <source>
        <dbReference type="SAM" id="MobiDB-lite"/>
    </source>
</evidence>
<protein>
    <submittedName>
        <fullName evidence="10">DNA helicase related protein</fullName>
    </submittedName>
</protein>
<sequence>MTVTIDDRNKILRYWLIIEALTPQKADRENPKDRREPIYKINKKNGPMPWEFQHEHHQKPVVDNKKWIYTVQAGLYSVKKLFCDVLKKINANENETYLNELTDDTGRLYDVEVDADGQPIPDTFALSMAGWAVGLVLQHGIDALLKGEWSNLDGLPQPGDEANSYTGMPGFDRLEFALREELRERVRKLNNQGATKQWFDEFTALVVKNCELPPAMFPDTFQYMVKSRLVSNGNKKQQQNVQQSTNEQRLDQSNNDVQANSTSYKPQMAEDSLINSFYISDLKRMIDDKSTSGKAFKSYFIDSTEHEQNQKVDLRSIEGEMETVQLLQPKNFPTGTWPSSYPLVRSQQFAVNALWKQLNTSKGGLFAVNGPPGTGKTTLLRDIVASVIVERAKILAKCNNPEQFFGDSVKEVGYNYPYYPVSQLDHTIVVASSNNGAVENVTLELPKQDAIDSQFLNRTSYYKEIATDLLQSSSDQATKDITAWGLIAARLGKKANRQQFIYKVLDKASENINHPQHQALMQRLLDIQNGNHSPSISWKDAVNNFNEALQNEKKLRDSIIQKTKILDDFLKDWTLMRSDIAQFKKYKQQQLEISKKIKSLENDLEQLDSKMQQKEIDLSHHKKSKPNWFAVLKSLGKDYFRWLSLKKQIEKELHDIEEEIQTLKDKIKEIKTKEDFQKGLSLVKNRINLFKEYRKKISELNNCYGDFFTLRVGSIDTTSAELRSPWAIEEWRLSRIEVFLRALELHQAFIENATKPMRANLILVKHWLSGKVLSDQALKTALETLGLVVPVISTTFASFPRMFQGFKSSSIGWLLIDEAGQATPQEAAGAIWRSNRAVVVGDPLQLEPIVALPPIIVELIGKKFDVKEDWWPHLVSVQSLADRSMKYGTKITQLDGSEVWVGAPLRVHRRCDKPMFDISNRLSYNDMMVWGRKSSTIILPNSGWIDVHYSEHQHNGSHFIHQEGEMLIKLLMAMKKNNNTFNFNDIYIVSPFRDVARNIRTMIRDPSGLLMKNSIIIPYKRIGTVHTSQGKEATVVIFVLGSSSPNQIGAREWASSKPNLLNVAVSRAKERLYVIGDRSAWKVLKGFDIITNMLEALFLEDIDMIT</sequence>
<evidence type="ECO:0000259" key="9">
    <source>
        <dbReference type="Pfam" id="PF13087"/>
    </source>
</evidence>
<dbReference type="InterPro" id="IPR041679">
    <property type="entry name" value="DNA2/NAM7-like_C"/>
</dbReference>
<feature type="coiled-coil region" evidence="6">
    <location>
        <begin position="583"/>
        <end position="673"/>
    </location>
</feature>
<evidence type="ECO:0000256" key="3">
    <source>
        <dbReference type="ARBA" id="ARBA00022801"/>
    </source>
</evidence>
<keyword evidence="5" id="KW-0067">ATP-binding</keyword>
<evidence type="ECO:0000256" key="2">
    <source>
        <dbReference type="ARBA" id="ARBA00022741"/>
    </source>
</evidence>
<dbReference type="InterPro" id="IPR047187">
    <property type="entry name" value="SF1_C_Upf1"/>
</dbReference>
<reference evidence="11" key="1">
    <citation type="journal article" date="2018" name="Sci. Rep.">
        <title>Lignite coal burning seam in the remote Altai Mountains harbors a hydrogen-driven thermophilic microbial community.</title>
        <authorList>
            <person name="Kadnikov V.V."/>
            <person name="Mardanov A.V."/>
            <person name="Ivasenko D.A."/>
            <person name="Antsiferov D.V."/>
            <person name="Beletsky A.V."/>
            <person name="Karnachuk O.V."/>
            <person name="Ravin N.V."/>
        </authorList>
    </citation>
    <scope>NUCLEOTIDE SEQUENCE [LARGE SCALE GENOMIC DNA]</scope>
</reference>
<feature type="region of interest" description="Disordered" evidence="7">
    <location>
        <begin position="232"/>
        <end position="265"/>
    </location>
</feature>
<proteinExistence type="inferred from homology"/>
<feature type="domain" description="DNA2/NAM7 helicase-like C-terminal" evidence="9">
    <location>
        <begin position="944"/>
        <end position="1078"/>
    </location>
</feature>
<evidence type="ECO:0000256" key="4">
    <source>
        <dbReference type="ARBA" id="ARBA00022806"/>
    </source>
</evidence>
<comment type="caution">
    <text evidence="10">The sequence shown here is derived from an EMBL/GenBank/DDBJ whole genome shotgun (WGS) entry which is preliminary data.</text>
</comment>
<keyword evidence="3" id="KW-0378">Hydrolase</keyword>
<dbReference type="PANTHER" id="PTHR43788:SF8">
    <property type="entry name" value="DNA-BINDING PROTEIN SMUBP-2"/>
    <property type="match status" value="1"/>
</dbReference>
<dbReference type="GO" id="GO:0016787">
    <property type="term" value="F:hydrolase activity"/>
    <property type="evidence" value="ECO:0007669"/>
    <property type="project" value="UniProtKB-KW"/>
</dbReference>
<evidence type="ECO:0000313" key="11">
    <source>
        <dbReference type="Proteomes" id="UP000244338"/>
    </source>
</evidence>
<name>A0A2R6Y0B3_9BACL</name>
<dbReference type="InterPro" id="IPR041677">
    <property type="entry name" value="DNA2/NAM7_AAA_11"/>
</dbReference>
<feature type="domain" description="DNA2/NAM7 helicase helicase" evidence="8">
    <location>
        <begin position="791"/>
        <end position="850"/>
    </location>
</feature>
<gene>
    <name evidence="10" type="ORF">BSOLF_0842</name>
</gene>
<organism evidence="10 11">
    <name type="scientific">Candidatus Carbonibacillus altaicus</name>
    <dbReference type="NCBI Taxonomy" id="2163959"/>
    <lineage>
        <taxon>Bacteria</taxon>
        <taxon>Bacillati</taxon>
        <taxon>Bacillota</taxon>
        <taxon>Bacilli</taxon>
        <taxon>Bacillales</taxon>
        <taxon>Candidatus Carbonibacillus</taxon>
    </lineage>
</organism>
<dbReference type="Pfam" id="PF13086">
    <property type="entry name" value="AAA_11"/>
    <property type="match status" value="2"/>
</dbReference>
<evidence type="ECO:0000256" key="1">
    <source>
        <dbReference type="ARBA" id="ARBA00007913"/>
    </source>
</evidence>
<evidence type="ECO:0000259" key="8">
    <source>
        <dbReference type="Pfam" id="PF13086"/>
    </source>
</evidence>
<dbReference type="InterPro" id="IPR050534">
    <property type="entry name" value="Coronavir_polyprotein_1ab"/>
</dbReference>
<dbReference type="AlphaFoldDB" id="A0A2R6Y0B3"/>
<dbReference type="GO" id="GO:0043139">
    <property type="term" value="F:5'-3' DNA helicase activity"/>
    <property type="evidence" value="ECO:0007669"/>
    <property type="project" value="TreeGrafter"/>
</dbReference>
<keyword evidence="6" id="KW-0175">Coiled coil</keyword>
<dbReference type="SUPFAM" id="SSF52540">
    <property type="entry name" value="P-loop containing nucleoside triphosphate hydrolases"/>
    <property type="match status" value="1"/>
</dbReference>
<dbReference type="CDD" id="cd18808">
    <property type="entry name" value="SF1_C_Upf1"/>
    <property type="match status" value="1"/>
</dbReference>
<accession>A0A2R6Y0B3</accession>
<dbReference type="GO" id="GO:0005524">
    <property type="term" value="F:ATP binding"/>
    <property type="evidence" value="ECO:0007669"/>
    <property type="project" value="UniProtKB-KW"/>
</dbReference>
<feature type="domain" description="DNA2/NAM7 helicase helicase" evidence="8">
    <location>
        <begin position="346"/>
        <end position="617"/>
    </location>
</feature>
<dbReference type="Pfam" id="PF13087">
    <property type="entry name" value="AAA_12"/>
    <property type="match status" value="1"/>
</dbReference>
<dbReference type="InterPro" id="IPR027417">
    <property type="entry name" value="P-loop_NTPase"/>
</dbReference>
<dbReference type="PANTHER" id="PTHR43788">
    <property type="entry name" value="DNA2/NAM7 HELICASE FAMILY MEMBER"/>
    <property type="match status" value="1"/>
</dbReference>
<keyword evidence="2" id="KW-0547">Nucleotide-binding</keyword>
<evidence type="ECO:0000313" key="10">
    <source>
        <dbReference type="EMBL" id="PTQ56100.1"/>
    </source>
</evidence>
<dbReference type="Proteomes" id="UP000244338">
    <property type="component" value="Unassembled WGS sequence"/>
</dbReference>